<dbReference type="InterPro" id="IPR027417">
    <property type="entry name" value="P-loop_NTPase"/>
</dbReference>
<keyword evidence="3" id="KW-0175">Coiled coil</keyword>
<dbReference type="InterPro" id="IPR036322">
    <property type="entry name" value="WD40_repeat_dom_sf"/>
</dbReference>
<sequence length="1562" mass="172966">MRKRLNSPEAYAIAWIAALPIERAAAIALLDERHDAPQDFEQHPTDANSYTWGRMSNHNIVMASLPAGSYGTAPAATTASNLLSSLPHIRIGLLVGIGGGITQPPHQDIRLGDVVVSQPDRTIGGVIQYDLGKAKSGQAWEPLQAEHLIAASKVPDLLHTMWESNPRMKRVKQNYPGFIHQGFENDRLFKSEYDHAGGDTCDKCDLSWEVQRGQRDDTYPEIHYGIIASGNCLIKDAWTRDQIVKDIGGCLCVEMEAAGLTNTFPCLVIRGICDYADSHKNDRWQQYASATAVAYAKELLGFIEPRQLQATRKIIDVLGSIEKDLENIRADTSQIKEKIPIIHSSISHVDQKLVLNRLPVAQGASFKSQTDENFTCLANTRVELLKEISQWVHDPDAKPIFWLNGMAGTGKSTISRTIASSLDQPRYLGASFFFKRGETDRGNVSRFMTTIARQLADNEPRIAPMLKDAIESDSIILSSAIQEQFQKLIYEPLSKITLSAPLVVIIDALDECDDDKEVKLVINLFARAQTLQPPWLRVFMTSRPELPIRLGFSYVQGTYQNLILHEIERQIIERDIHIFLEHSFQSIRSDYNRIVAEERKLPPRWPGNSEIKALANITTPLFISAVTACRFIGDRKYHPERSLKDILQHQGKSASSGYGATYLPVLYRQTDGLSRNRKDEVTQQFRHIVGTIITLANPLSTSALAQILDIPQETIDVRLDMLHSVLYVPESSKSPVRLLHLSFRDYLVNPETREETPLWIDEKQMHRDILTNCLRVMNALLRMDICNMQNPGIARTAISRQSIADDVPQELEYSCLHWVNHLKGGDIRISDGEEVHIFLSSHLLHWLEVLSLTGRASESLSMLQMLQTLQKPSKPHRNKGLSNLLYNAIRFVRSYLSTIDSYPLQIYSSLITFSPTESIIQTLFNKEIPDWLYVAGDLDNGWGLDLQTLEGHSAWVVSVTFSPDSKLVASASYDGTVRLWHADTGQTVQTLKGHSTAVTSVAFSRDSKLVASASWDKTVRLWHTDTGQIIQTLEGHGETVTSVVFSPDSKLIASASHDETVRLWHADTGQIVQTLEGHSEVVTSVVFSPDSKLIASASNDRTVRLWLADTGQTVQTLEGHSGAVTSVVFSPDSKLIASASHDGSVRLWHTDTGQTVQTLEGHSETVTSVAFSPNSKLVASASNDRTVRLWYADTGQVMQTVEGHSEVVTSVVFSPDSKLIASASNDRTVRLWHADTDQVVQTLKGHSRAVTSVAFSPNSKLVASASWDRIVRLWHADTGCIVQTLEGHSEAVNLVAFLPNSKLVVSASNDRTVRLWHTDTGCIVQTLEGHSEAVNLIALSPNSKLIALASWDGIIRLWHTDTGQVVQTLEGHSRSVTSVVFSPDSKLVASASQDRTVRLWHADTGQTVQTLEGHSARVTSVAFSPDSKLIASASHDETVRLWHADTGQAVQTFKINAATLSFEHDNSRLRTDVGLLTVDSSQLSHSSIQTPSQITGNTSGCGINADRRWITWNGRKVLWLPVNFRPSCSAMLASTLAIGSSSGRVIVVKLSSDELDKILLID</sequence>
<dbReference type="PROSITE" id="PS50294">
    <property type="entry name" value="WD_REPEATS_REGION"/>
    <property type="match status" value="12"/>
</dbReference>
<dbReference type="GO" id="GO:0005634">
    <property type="term" value="C:nucleus"/>
    <property type="evidence" value="ECO:0007669"/>
    <property type="project" value="TreeGrafter"/>
</dbReference>
<evidence type="ECO:0000256" key="1">
    <source>
        <dbReference type="ARBA" id="ARBA00022574"/>
    </source>
</evidence>
<keyword evidence="10" id="KW-1185">Reference proteome</keyword>
<evidence type="ECO:0000256" key="5">
    <source>
        <dbReference type="ARBA" id="ARBA00039789"/>
    </source>
</evidence>
<feature type="repeat" description="WD" evidence="7">
    <location>
        <begin position="1285"/>
        <end position="1326"/>
    </location>
</feature>
<dbReference type="Pfam" id="PF00400">
    <property type="entry name" value="WD40"/>
    <property type="match status" value="12"/>
</dbReference>
<dbReference type="SUPFAM" id="SSF50978">
    <property type="entry name" value="WD40 repeat-like"/>
    <property type="match status" value="2"/>
</dbReference>
<dbReference type="Proteomes" id="UP000028524">
    <property type="component" value="Unassembled WGS sequence"/>
</dbReference>
<dbReference type="SUPFAM" id="SSF52540">
    <property type="entry name" value="P-loop containing nucleoside triphosphate hydrolases"/>
    <property type="match status" value="1"/>
</dbReference>
<feature type="domain" description="NACHT" evidence="8">
    <location>
        <begin position="399"/>
        <end position="544"/>
    </location>
</feature>
<organism evidence="9 10">
    <name type="scientific">Stachybotrys chlorohalonatus (strain IBT 40285)</name>
    <dbReference type="NCBI Taxonomy" id="1283841"/>
    <lineage>
        <taxon>Eukaryota</taxon>
        <taxon>Fungi</taxon>
        <taxon>Dikarya</taxon>
        <taxon>Ascomycota</taxon>
        <taxon>Pezizomycotina</taxon>
        <taxon>Sordariomycetes</taxon>
        <taxon>Hypocreomycetidae</taxon>
        <taxon>Hypocreales</taxon>
        <taxon>Stachybotryaceae</taxon>
        <taxon>Stachybotrys</taxon>
    </lineage>
</organism>
<comment type="function">
    <text evidence="6">Involved in mitochondrial fission. Acts as an adapter protein required to form mitochondrial fission complexes. Formation of these complexes is required to promote constriction and fission of the mitochondrial compartment at a late step in mitochondrial division.</text>
</comment>
<dbReference type="STRING" id="1283841.A0A084R2X8"/>
<dbReference type="InterPro" id="IPR056884">
    <property type="entry name" value="NPHP3-like_N"/>
</dbReference>
<feature type="repeat" description="WD" evidence="7">
    <location>
        <begin position="1159"/>
        <end position="1200"/>
    </location>
</feature>
<evidence type="ECO:0000256" key="7">
    <source>
        <dbReference type="PROSITE-ProRule" id="PRU00221"/>
    </source>
</evidence>
<proteinExistence type="inferred from homology"/>
<evidence type="ECO:0000259" key="8">
    <source>
        <dbReference type="PROSITE" id="PS50837"/>
    </source>
</evidence>
<feature type="repeat" description="WD" evidence="7">
    <location>
        <begin position="1327"/>
        <end position="1368"/>
    </location>
</feature>
<dbReference type="Gene3D" id="2.130.10.10">
    <property type="entry name" value="YVTN repeat-like/Quinoprotein amine dehydrogenase"/>
    <property type="match status" value="6"/>
</dbReference>
<reference evidence="9 10" key="1">
    <citation type="journal article" date="2014" name="BMC Genomics">
        <title>Comparative genome sequencing reveals chemotype-specific gene clusters in the toxigenic black mold Stachybotrys.</title>
        <authorList>
            <person name="Semeiks J."/>
            <person name="Borek D."/>
            <person name="Otwinowski Z."/>
            <person name="Grishin N.V."/>
        </authorList>
    </citation>
    <scope>NUCLEOTIDE SEQUENCE [LARGE SCALE GENOMIC DNA]</scope>
    <source>
        <strain evidence="9 10">IBT 40285</strain>
    </source>
</reference>
<dbReference type="PROSITE" id="PS50082">
    <property type="entry name" value="WD_REPEATS_2"/>
    <property type="match status" value="12"/>
</dbReference>
<dbReference type="OrthoDB" id="674604at2759"/>
<evidence type="ECO:0000313" key="9">
    <source>
        <dbReference type="EMBL" id="KFA70563.1"/>
    </source>
</evidence>
<dbReference type="PANTHER" id="PTHR22847">
    <property type="entry name" value="WD40 REPEAT PROTEIN"/>
    <property type="match status" value="1"/>
</dbReference>
<keyword evidence="2" id="KW-0677">Repeat</keyword>
<dbReference type="EMBL" id="KL659187">
    <property type="protein sequence ID" value="KFA70563.1"/>
    <property type="molecule type" value="Genomic_DNA"/>
</dbReference>
<feature type="repeat" description="WD" evidence="7">
    <location>
        <begin position="991"/>
        <end position="1032"/>
    </location>
</feature>
<evidence type="ECO:0000256" key="3">
    <source>
        <dbReference type="ARBA" id="ARBA00023054"/>
    </source>
</evidence>
<dbReference type="SUPFAM" id="SSF53167">
    <property type="entry name" value="Purine and uridine phosphorylases"/>
    <property type="match status" value="1"/>
</dbReference>
<dbReference type="Gene3D" id="3.40.50.1580">
    <property type="entry name" value="Nucleoside phosphorylase domain"/>
    <property type="match status" value="1"/>
</dbReference>
<dbReference type="InterPro" id="IPR007111">
    <property type="entry name" value="NACHT_NTPase"/>
</dbReference>
<comment type="similarity">
    <text evidence="4">Belongs to the WD repeat MDV1/CAF4 family.</text>
</comment>
<feature type="repeat" description="WD" evidence="7">
    <location>
        <begin position="1411"/>
        <end position="1452"/>
    </location>
</feature>
<feature type="repeat" description="WD" evidence="7">
    <location>
        <begin position="1201"/>
        <end position="1242"/>
    </location>
</feature>
<dbReference type="InterPro" id="IPR015943">
    <property type="entry name" value="WD40/YVTN_repeat-like_dom_sf"/>
</dbReference>
<dbReference type="PANTHER" id="PTHR22847:SF637">
    <property type="entry name" value="WD REPEAT DOMAIN 5B"/>
    <property type="match status" value="1"/>
</dbReference>
<feature type="repeat" description="WD" evidence="7">
    <location>
        <begin position="1075"/>
        <end position="1116"/>
    </location>
</feature>
<evidence type="ECO:0000256" key="2">
    <source>
        <dbReference type="ARBA" id="ARBA00022737"/>
    </source>
</evidence>
<dbReference type="GO" id="GO:1990234">
    <property type="term" value="C:transferase complex"/>
    <property type="evidence" value="ECO:0007669"/>
    <property type="project" value="UniProtKB-ARBA"/>
</dbReference>
<feature type="repeat" description="WD" evidence="7">
    <location>
        <begin position="1033"/>
        <end position="1074"/>
    </location>
</feature>
<name>A0A084R2X8_STAC4</name>
<dbReference type="OMA" id="WHADTGQ"/>
<dbReference type="InterPro" id="IPR035994">
    <property type="entry name" value="Nucleoside_phosphorylase_sf"/>
</dbReference>
<gene>
    <name evidence="9" type="ORF">S40285_09340</name>
</gene>
<feature type="repeat" description="WD" evidence="7">
    <location>
        <begin position="1369"/>
        <end position="1410"/>
    </location>
</feature>
<feature type="repeat" description="WD" evidence="7">
    <location>
        <begin position="1243"/>
        <end position="1284"/>
    </location>
</feature>
<protein>
    <recommendedName>
        <fullName evidence="5">Mitochondrial division protein 1</fullName>
    </recommendedName>
</protein>
<evidence type="ECO:0000313" key="10">
    <source>
        <dbReference type="Proteomes" id="UP000028524"/>
    </source>
</evidence>
<dbReference type="InterPro" id="IPR001680">
    <property type="entry name" value="WD40_rpt"/>
</dbReference>
<dbReference type="PRINTS" id="PR00320">
    <property type="entry name" value="GPROTEINBRPT"/>
</dbReference>
<evidence type="ECO:0000256" key="6">
    <source>
        <dbReference type="ARBA" id="ARBA00043913"/>
    </source>
</evidence>
<accession>A0A084R2X8</accession>
<dbReference type="InterPro" id="IPR020472">
    <property type="entry name" value="WD40_PAC1"/>
</dbReference>
<dbReference type="PROSITE" id="PS50837">
    <property type="entry name" value="NACHT"/>
    <property type="match status" value="1"/>
</dbReference>
<feature type="repeat" description="WD" evidence="7">
    <location>
        <begin position="1117"/>
        <end position="1158"/>
    </location>
</feature>
<dbReference type="Gene3D" id="3.40.50.300">
    <property type="entry name" value="P-loop containing nucleotide triphosphate hydrolases"/>
    <property type="match status" value="1"/>
</dbReference>
<dbReference type="Pfam" id="PF24883">
    <property type="entry name" value="NPHP3_N"/>
    <property type="match status" value="1"/>
</dbReference>
<dbReference type="GO" id="GO:0003824">
    <property type="term" value="F:catalytic activity"/>
    <property type="evidence" value="ECO:0007669"/>
    <property type="project" value="InterPro"/>
</dbReference>
<dbReference type="SMART" id="SM00320">
    <property type="entry name" value="WD40"/>
    <property type="match status" value="12"/>
</dbReference>
<keyword evidence="1 7" id="KW-0853">WD repeat</keyword>
<feature type="repeat" description="WD" evidence="7">
    <location>
        <begin position="949"/>
        <end position="990"/>
    </location>
</feature>
<dbReference type="InParanoid" id="A0A084R2X8"/>
<evidence type="ECO:0000256" key="4">
    <source>
        <dbReference type="ARBA" id="ARBA00038415"/>
    </source>
</evidence>
<dbReference type="HOGENOM" id="CLU_000288_6_16_1"/>
<dbReference type="CDD" id="cd00200">
    <property type="entry name" value="WD40"/>
    <property type="match status" value="2"/>
</dbReference>
<dbReference type="GO" id="GO:0009116">
    <property type="term" value="P:nucleoside metabolic process"/>
    <property type="evidence" value="ECO:0007669"/>
    <property type="project" value="InterPro"/>
</dbReference>